<proteinExistence type="predicted"/>
<dbReference type="GO" id="GO:0005886">
    <property type="term" value="C:plasma membrane"/>
    <property type="evidence" value="ECO:0007669"/>
    <property type="project" value="UniProtKB-SubCell"/>
</dbReference>
<dbReference type="InterPro" id="IPR036950">
    <property type="entry name" value="PBP_transglycosylase"/>
</dbReference>
<comment type="catalytic activity">
    <reaction evidence="13">
        <text>[GlcNAc-(1-&gt;4)-Mur2Ac(oyl-L-Ala-gamma-D-Glu-L-Lys-D-Ala-D-Ala)](n)-di-trans,octa-cis-undecaprenyl diphosphate + beta-D-GlcNAc-(1-&gt;4)-Mur2Ac(oyl-L-Ala-gamma-D-Glu-L-Lys-D-Ala-D-Ala)-di-trans,octa-cis-undecaprenyl diphosphate = [GlcNAc-(1-&gt;4)-Mur2Ac(oyl-L-Ala-gamma-D-Glu-L-Lys-D-Ala-D-Ala)](n+1)-di-trans,octa-cis-undecaprenyl diphosphate + di-trans,octa-cis-undecaprenyl diphosphate + H(+)</text>
        <dbReference type="Rhea" id="RHEA:23708"/>
        <dbReference type="Rhea" id="RHEA-COMP:9602"/>
        <dbReference type="Rhea" id="RHEA-COMP:9603"/>
        <dbReference type="ChEBI" id="CHEBI:15378"/>
        <dbReference type="ChEBI" id="CHEBI:58405"/>
        <dbReference type="ChEBI" id="CHEBI:60033"/>
        <dbReference type="ChEBI" id="CHEBI:78435"/>
        <dbReference type="EC" id="2.4.99.28"/>
    </reaction>
</comment>
<reference evidence="17 18" key="1">
    <citation type="submission" date="2015-07" db="EMBL/GenBank/DDBJ databases">
        <title>Genome sequence of Ornatilinea apprima DSM 23815.</title>
        <authorList>
            <person name="Hemp J."/>
            <person name="Ward L.M."/>
            <person name="Pace L.A."/>
            <person name="Fischer W.W."/>
        </authorList>
    </citation>
    <scope>NUCLEOTIDE SEQUENCE [LARGE SCALE GENOMIC DNA]</scope>
    <source>
        <strain evidence="17 18">P3M-1</strain>
    </source>
</reference>
<dbReference type="InterPro" id="IPR050396">
    <property type="entry name" value="Glycosyltr_51/Transpeptidase"/>
</dbReference>
<dbReference type="RefSeq" id="WP_075061250.1">
    <property type="nucleotide sequence ID" value="NZ_LGCL01000006.1"/>
</dbReference>
<dbReference type="InterPro" id="IPR013783">
    <property type="entry name" value="Ig-like_fold"/>
</dbReference>
<keyword evidence="4" id="KW-0645">Protease</keyword>
<feature type="domain" description="Glycosyl transferase family 51" evidence="16">
    <location>
        <begin position="136"/>
        <end position="281"/>
    </location>
</feature>
<evidence type="ECO:0000313" key="18">
    <source>
        <dbReference type="Proteomes" id="UP000050417"/>
    </source>
</evidence>
<evidence type="ECO:0000256" key="7">
    <source>
        <dbReference type="ARBA" id="ARBA00022960"/>
    </source>
</evidence>
<keyword evidence="8" id="KW-0573">Peptidoglycan synthesis</keyword>
<protein>
    <recommendedName>
        <fullName evidence="16">Glycosyl transferase family 51 domain-containing protein</fullName>
    </recommendedName>
</protein>
<feature type="region of interest" description="Disordered" evidence="14">
    <location>
        <begin position="1"/>
        <end position="22"/>
    </location>
</feature>
<dbReference type="OrthoDB" id="152299at2"/>
<evidence type="ECO:0000256" key="9">
    <source>
        <dbReference type="ARBA" id="ARBA00023136"/>
    </source>
</evidence>
<keyword evidence="9 15" id="KW-0472">Membrane</keyword>
<feature type="transmembrane region" description="Helical" evidence="15">
    <location>
        <begin position="51"/>
        <end position="77"/>
    </location>
</feature>
<keyword evidence="15" id="KW-1133">Transmembrane helix</keyword>
<keyword evidence="15" id="KW-0812">Transmembrane</keyword>
<gene>
    <name evidence="17" type="ORF">ADN00_01795</name>
</gene>
<keyword evidence="11" id="KW-0961">Cell wall biogenesis/degradation</keyword>
<evidence type="ECO:0000256" key="8">
    <source>
        <dbReference type="ARBA" id="ARBA00022984"/>
    </source>
</evidence>
<keyword evidence="7" id="KW-0133">Cell shape</keyword>
<keyword evidence="18" id="KW-1185">Reference proteome</keyword>
<keyword evidence="3" id="KW-0378">Hydrolase</keyword>
<dbReference type="Proteomes" id="UP000050417">
    <property type="component" value="Unassembled WGS sequence"/>
</dbReference>
<keyword evidence="6" id="KW-0808">Transferase</keyword>
<evidence type="ECO:0000256" key="11">
    <source>
        <dbReference type="ARBA" id="ARBA00023316"/>
    </source>
</evidence>
<dbReference type="GO" id="GO:0009002">
    <property type="term" value="F:serine-type D-Ala-D-Ala carboxypeptidase activity"/>
    <property type="evidence" value="ECO:0007669"/>
    <property type="project" value="UniProtKB-EC"/>
</dbReference>
<organism evidence="17 18">
    <name type="scientific">Ornatilinea apprima</name>
    <dbReference type="NCBI Taxonomy" id="1134406"/>
    <lineage>
        <taxon>Bacteria</taxon>
        <taxon>Bacillati</taxon>
        <taxon>Chloroflexota</taxon>
        <taxon>Anaerolineae</taxon>
        <taxon>Anaerolineales</taxon>
        <taxon>Anaerolineaceae</taxon>
        <taxon>Ornatilinea</taxon>
    </lineage>
</organism>
<accession>A0A0P6Y4P9</accession>
<dbReference type="Pfam" id="PF00912">
    <property type="entry name" value="Transgly"/>
    <property type="match status" value="1"/>
</dbReference>
<feature type="non-terminal residue" evidence="17">
    <location>
        <position position="1"/>
    </location>
</feature>
<dbReference type="Gene3D" id="2.60.40.10">
    <property type="entry name" value="Immunoglobulins"/>
    <property type="match status" value="1"/>
</dbReference>
<dbReference type="InterPro" id="IPR023346">
    <property type="entry name" value="Lysozyme-like_dom_sf"/>
</dbReference>
<evidence type="ECO:0000256" key="5">
    <source>
        <dbReference type="ARBA" id="ARBA00022676"/>
    </source>
</evidence>
<evidence type="ECO:0000256" key="12">
    <source>
        <dbReference type="ARBA" id="ARBA00034000"/>
    </source>
</evidence>
<dbReference type="GO" id="GO:0008360">
    <property type="term" value="P:regulation of cell shape"/>
    <property type="evidence" value="ECO:0007669"/>
    <property type="project" value="UniProtKB-KW"/>
</dbReference>
<dbReference type="GO" id="GO:0008955">
    <property type="term" value="F:peptidoglycan glycosyltransferase activity"/>
    <property type="evidence" value="ECO:0007669"/>
    <property type="project" value="UniProtKB-EC"/>
</dbReference>
<dbReference type="Gene3D" id="1.10.3810.10">
    <property type="entry name" value="Biosynthetic peptidoglycan transglycosylase-like"/>
    <property type="match status" value="1"/>
</dbReference>
<dbReference type="Pfam" id="PF17957">
    <property type="entry name" value="Big_7"/>
    <property type="match status" value="1"/>
</dbReference>
<dbReference type="GO" id="GO:0006508">
    <property type="term" value="P:proteolysis"/>
    <property type="evidence" value="ECO:0007669"/>
    <property type="project" value="UniProtKB-KW"/>
</dbReference>
<keyword evidence="3" id="KW-0121">Carboxypeptidase</keyword>
<dbReference type="AlphaFoldDB" id="A0A0P6Y4P9"/>
<evidence type="ECO:0000256" key="13">
    <source>
        <dbReference type="ARBA" id="ARBA00049902"/>
    </source>
</evidence>
<sequence>PHPHPNPLAQRHPAALRKKAGSVNSRVEKTLLIKQRRLRHTRRARVANKRAGLVGMGLGALFSLLLFGGILLAGLAYASLTRQLPSLEALPLYFDAQNGSLLQPTRLYDRSGQTLIAEIGNPGIPRRVLPLDPAQPEHLSPLLAQTVVLLHDPDFWQHSGARLAQISDPQPRTLAEKLALDLLLESEAPGLRRTLRMRLLAAQITARYGRAQVLEWYLNSAYFGHLAYGAESAARLYLGKSAQDLTLPEAVLLAAVAQVPAVNPIDSPEGAADLQAQALERLAASGQFAADELRQARLDPAQFLPAPTENTSLAPAFTQLVIQDLEQRFGRQRIERGGLEIRTTLDLNLQQSLICATTAQLQRLTGSSSSLPADCPAARLLPTLPPGSPAYPPGLAGSGIILNAQTGEILALIGDTRLSGEDSALPRHQPGSLLAPFVALSAVSRGQSPASLVWDLPAYLPASASQPAEFHGPQRLRLAVANDYLAALYHLLEQYGAANVWRLAEPLGLSSLSADADPQALLLEGGSLSLVELAQSYSVFANLGLQTGQPDASGSAIAPLSVLSAADMSGRPLISPQPAQKRAVISTEVAYLVHHILQDETARWPSLGQANPLEIGRPSAGKTGQANAGREVWSAGYTPQRVVITWLGLPAEDATPPLQPKLAAGLWYALMQEATRDLPAAQWEQPAGVSAVAVCSPSGLLPTQDCPSIVNEVFLTGSEPTELDSLYRRVQINRETGALATVFTPLELIEEQTFMVLPPEAQEWAQLAGVPQPPASYDVIQPPAALPGAQIAAPAMFAFVSGQVSVRGSASGADFDSYRLQAGQGLNPRTWVQIGETGSQPVENGLLALWDTTASPDGLYALRLLVTRADKQVQTAVLQVTVDNTPPGAQITFPIARQVVSAAAETALLQASLEDNLGVQRVEWLLDGSLLAESNQTPYAVVWQPARGDHRLQVRVTDLAGNVSESEIVEFSVK</sequence>
<evidence type="ECO:0000259" key="16">
    <source>
        <dbReference type="Pfam" id="PF00912"/>
    </source>
</evidence>
<evidence type="ECO:0000256" key="15">
    <source>
        <dbReference type="SAM" id="Phobius"/>
    </source>
</evidence>
<dbReference type="InterPro" id="IPR012338">
    <property type="entry name" value="Beta-lactam/transpept-like"/>
</dbReference>
<comment type="subcellular location">
    <subcellularLocation>
        <location evidence="1">Cell membrane</location>
    </subcellularLocation>
</comment>
<evidence type="ECO:0000256" key="10">
    <source>
        <dbReference type="ARBA" id="ARBA00023268"/>
    </source>
</evidence>
<evidence type="ECO:0000256" key="4">
    <source>
        <dbReference type="ARBA" id="ARBA00022670"/>
    </source>
</evidence>
<evidence type="ECO:0000313" key="17">
    <source>
        <dbReference type="EMBL" id="KPL80120.1"/>
    </source>
</evidence>
<comment type="catalytic activity">
    <reaction evidence="12">
        <text>Preferential cleavage: (Ac)2-L-Lys-D-Ala-|-D-Ala. Also transpeptidation of peptidyl-alanyl moieties that are N-acyl substituents of D-alanine.</text>
        <dbReference type="EC" id="3.4.16.4"/>
    </reaction>
</comment>
<name>A0A0P6Y4P9_9CHLR</name>
<dbReference type="PANTHER" id="PTHR32282:SF11">
    <property type="entry name" value="PENICILLIN-BINDING PROTEIN 1B"/>
    <property type="match status" value="1"/>
</dbReference>
<comment type="caution">
    <text evidence="17">The sequence shown here is derived from an EMBL/GenBank/DDBJ whole genome shotgun (WGS) entry which is preliminary data.</text>
</comment>
<dbReference type="GO" id="GO:0009252">
    <property type="term" value="P:peptidoglycan biosynthetic process"/>
    <property type="evidence" value="ECO:0007669"/>
    <property type="project" value="UniProtKB-KW"/>
</dbReference>
<dbReference type="SUPFAM" id="SSF56601">
    <property type="entry name" value="beta-lactamase/transpeptidase-like"/>
    <property type="match status" value="1"/>
</dbReference>
<dbReference type="PANTHER" id="PTHR32282">
    <property type="entry name" value="BINDING PROTEIN TRANSPEPTIDASE, PUTATIVE-RELATED"/>
    <property type="match status" value="1"/>
</dbReference>
<dbReference type="Gene3D" id="3.40.710.10">
    <property type="entry name" value="DD-peptidase/beta-lactamase superfamily"/>
    <property type="match status" value="1"/>
</dbReference>
<evidence type="ECO:0000256" key="1">
    <source>
        <dbReference type="ARBA" id="ARBA00004236"/>
    </source>
</evidence>
<dbReference type="EMBL" id="LGCL01000006">
    <property type="protein sequence ID" value="KPL80120.1"/>
    <property type="molecule type" value="Genomic_DNA"/>
</dbReference>
<evidence type="ECO:0000256" key="2">
    <source>
        <dbReference type="ARBA" id="ARBA00022475"/>
    </source>
</evidence>
<evidence type="ECO:0000256" key="14">
    <source>
        <dbReference type="SAM" id="MobiDB-lite"/>
    </source>
</evidence>
<dbReference type="GO" id="GO:0030288">
    <property type="term" value="C:outer membrane-bounded periplasmic space"/>
    <property type="evidence" value="ECO:0007669"/>
    <property type="project" value="TreeGrafter"/>
</dbReference>
<keyword evidence="10" id="KW-0511">Multifunctional enzyme</keyword>
<evidence type="ECO:0000256" key="6">
    <source>
        <dbReference type="ARBA" id="ARBA00022679"/>
    </source>
</evidence>
<dbReference type="GO" id="GO:0071555">
    <property type="term" value="P:cell wall organization"/>
    <property type="evidence" value="ECO:0007669"/>
    <property type="project" value="UniProtKB-KW"/>
</dbReference>
<keyword evidence="5" id="KW-0328">Glycosyltransferase</keyword>
<dbReference type="InterPro" id="IPR001264">
    <property type="entry name" value="Glyco_trans_51"/>
</dbReference>
<evidence type="ECO:0000256" key="3">
    <source>
        <dbReference type="ARBA" id="ARBA00022645"/>
    </source>
</evidence>
<dbReference type="STRING" id="1134406.ADN00_01795"/>
<dbReference type="SUPFAM" id="SSF53955">
    <property type="entry name" value="Lysozyme-like"/>
    <property type="match status" value="1"/>
</dbReference>
<keyword evidence="2" id="KW-1003">Cell membrane</keyword>